<dbReference type="Gene3D" id="2.60.120.10">
    <property type="entry name" value="Jelly Rolls"/>
    <property type="match status" value="1"/>
</dbReference>
<name>A0A7H8NB63_9ACTN</name>
<dbReference type="AlphaFoldDB" id="A0A7H8NB63"/>
<dbReference type="EMBL" id="CP054929">
    <property type="protein sequence ID" value="QKW50968.1"/>
    <property type="molecule type" value="Genomic_DNA"/>
</dbReference>
<gene>
    <name evidence="6" type="ORF">HUT08_17105</name>
</gene>
<evidence type="ECO:0000259" key="4">
    <source>
        <dbReference type="PROSITE" id="PS50042"/>
    </source>
</evidence>
<reference evidence="6 7" key="1">
    <citation type="submission" date="2020-06" db="EMBL/GenBank/DDBJ databases">
        <title>Genome mining for natural products.</title>
        <authorList>
            <person name="Zhang B."/>
            <person name="Shi J."/>
            <person name="Ge H."/>
        </authorList>
    </citation>
    <scope>NUCLEOTIDE SEQUENCE [LARGE SCALE GENOMIC DNA]</scope>
    <source>
        <strain evidence="6 7">NA00687</strain>
    </source>
</reference>
<evidence type="ECO:0000259" key="5">
    <source>
        <dbReference type="PROSITE" id="PS51063"/>
    </source>
</evidence>
<evidence type="ECO:0000313" key="6">
    <source>
        <dbReference type="EMBL" id="QKW50968.1"/>
    </source>
</evidence>
<keyword evidence="2" id="KW-0238">DNA-binding</keyword>
<accession>A0A7H8NB63</accession>
<dbReference type="PROSITE" id="PS50042">
    <property type="entry name" value="CNMP_BINDING_3"/>
    <property type="match status" value="1"/>
</dbReference>
<dbReference type="GO" id="GO:0003677">
    <property type="term" value="F:DNA binding"/>
    <property type="evidence" value="ECO:0007669"/>
    <property type="project" value="UniProtKB-KW"/>
</dbReference>
<dbReference type="InterPro" id="IPR036390">
    <property type="entry name" value="WH_DNA-bd_sf"/>
</dbReference>
<evidence type="ECO:0000256" key="3">
    <source>
        <dbReference type="ARBA" id="ARBA00023163"/>
    </source>
</evidence>
<sequence length="216" mass="23898">MRGSEEKPMVVDRRWDGIFCSGRTTSYPKGQRVFLKGEPGGSVLRVVKGWVLVTEPNLDGIDTFLEIRGRGQLIGETSAFSGGVRNANVEATCKTIVQVVESGRFLADVERRDLMKDLLVHAQELHRQANVRVGARGLGVRSSLSWLLLDLARTAGEPLISGIPQKTLAFALGVTPRTLSSAVSELERNDVISVRWPALRIRDERALRRLARRGEE</sequence>
<dbReference type="CDD" id="cd00038">
    <property type="entry name" value="CAP_ED"/>
    <property type="match status" value="1"/>
</dbReference>
<organism evidence="6 7">
    <name type="scientific">Streptomyces buecherae</name>
    <dbReference type="NCBI Taxonomy" id="2763006"/>
    <lineage>
        <taxon>Bacteria</taxon>
        <taxon>Bacillati</taxon>
        <taxon>Actinomycetota</taxon>
        <taxon>Actinomycetes</taxon>
        <taxon>Kitasatosporales</taxon>
        <taxon>Streptomycetaceae</taxon>
        <taxon>Streptomyces</taxon>
    </lineage>
</organism>
<dbReference type="Pfam" id="PF13545">
    <property type="entry name" value="HTH_Crp_2"/>
    <property type="match status" value="1"/>
</dbReference>
<keyword evidence="7" id="KW-1185">Reference proteome</keyword>
<protein>
    <submittedName>
        <fullName evidence="6">Crp/Fnr family transcriptional regulator</fullName>
    </submittedName>
</protein>
<dbReference type="InterPro" id="IPR014710">
    <property type="entry name" value="RmlC-like_jellyroll"/>
</dbReference>
<evidence type="ECO:0000256" key="2">
    <source>
        <dbReference type="ARBA" id="ARBA00023125"/>
    </source>
</evidence>
<dbReference type="SUPFAM" id="SSF51206">
    <property type="entry name" value="cAMP-binding domain-like"/>
    <property type="match status" value="1"/>
</dbReference>
<keyword evidence="3" id="KW-0804">Transcription</keyword>
<proteinExistence type="predicted"/>
<evidence type="ECO:0000313" key="7">
    <source>
        <dbReference type="Proteomes" id="UP000509303"/>
    </source>
</evidence>
<evidence type="ECO:0000256" key="1">
    <source>
        <dbReference type="ARBA" id="ARBA00023015"/>
    </source>
</evidence>
<dbReference type="InterPro" id="IPR000595">
    <property type="entry name" value="cNMP-bd_dom"/>
</dbReference>
<dbReference type="InterPro" id="IPR018490">
    <property type="entry name" value="cNMP-bd_dom_sf"/>
</dbReference>
<dbReference type="SUPFAM" id="SSF46785">
    <property type="entry name" value="Winged helix' DNA-binding domain"/>
    <property type="match status" value="1"/>
</dbReference>
<dbReference type="InterPro" id="IPR012318">
    <property type="entry name" value="HTH_CRP"/>
</dbReference>
<feature type="domain" description="Cyclic nucleotide-binding" evidence="4">
    <location>
        <begin position="27"/>
        <end position="105"/>
    </location>
</feature>
<keyword evidence="1" id="KW-0805">Transcription regulation</keyword>
<dbReference type="GO" id="GO:0006355">
    <property type="term" value="P:regulation of DNA-templated transcription"/>
    <property type="evidence" value="ECO:0007669"/>
    <property type="project" value="InterPro"/>
</dbReference>
<feature type="domain" description="HTH crp-type" evidence="5">
    <location>
        <begin position="138"/>
        <end position="205"/>
    </location>
</feature>
<dbReference type="PROSITE" id="PS51063">
    <property type="entry name" value="HTH_CRP_2"/>
    <property type="match status" value="1"/>
</dbReference>
<dbReference type="Pfam" id="PF00027">
    <property type="entry name" value="cNMP_binding"/>
    <property type="match status" value="1"/>
</dbReference>
<dbReference type="Proteomes" id="UP000509303">
    <property type="component" value="Chromosome"/>
</dbReference>